<dbReference type="InterPro" id="IPR036514">
    <property type="entry name" value="SGNH_hydro_sf"/>
</dbReference>
<evidence type="ECO:0000256" key="3">
    <source>
        <dbReference type="SAM" id="SignalP"/>
    </source>
</evidence>
<dbReference type="Pfam" id="PF13472">
    <property type="entry name" value="Lipase_GDSL_2"/>
    <property type="match status" value="1"/>
</dbReference>
<dbReference type="AlphaFoldDB" id="A0AAU8JNQ3"/>
<dbReference type="Gene3D" id="3.40.50.1110">
    <property type="entry name" value="SGNH hydrolase"/>
    <property type="match status" value="1"/>
</dbReference>
<evidence type="ECO:0000313" key="5">
    <source>
        <dbReference type="EMBL" id="XCM77873.1"/>
    </source>
</evidence>
<dbReference type="PANTHER" id="PTHR37981:SF1">
    <property type="entry name" value="SGNH HYDROLASE-TYPE ESTERASE DOMAIN-CONTAINING PROTEIN"/>
    <property type="match status" value="1"/>
</dbReference>
<dbReference type="GO" id="GO:0019433">
    <property type="term" value="P:triglyceride catabolic process"/>
    <property type="evidence" value="ECO:0007669"/>
    <property type="project" value="TreeGrafter"/>
</dbReference>
<feature type="active site" evidence="1">
    <location>
        <position position="345"/>
    </location>
</feature>
<feature type="domain" description="SGNH hydrolase-type esterase" evidence="4">
    <location>
        <begin position="107"/>
        <end position="307"/>
    </location>
</feature>
<keyword evidence="2" id="KW-1015">Disulfide bond</keyword>
<accession>A0AAU8JNQ3</accession>
<dbReference type="RefSeq" id="WP_354637597.1">
    <property type="nucleotide sequence ID" value="NZ_CP159872.1"/>
</dbReference>
<reference evidence="5" key="1">
    <citation type="submission" date="2024-06" db="EMBL/GenBank/DDBJ databases">
        <title>The genome sequences of Kitasatospora sp. strain HUAS MG31.</title>
        <authorList>
            <person name="Mo P."/>
        </authorList>
    </citation>
    <scope>NUCLEOTIDE SEQUENCE</scope>
    <source>
        <strain evidence="5">HUAS MG31</strain>
    </source>
</reference>
<sequence length="389" mass="41238">MHRSSDPAVSGRRVRRTAAALALTFATAGVLVPAAPAHAAEDETPIAVSLGDSFISGEAGRWKGNSDTFTGSRDGTDRAYTGGSYDATTIYGGSYANGCDRSDSAEVISAFGAEEAVNLACSGAKTENILRESSGGEYFKGERPQADQLADLAARRRIDLVVLSVGGNDLGFQDVIAACVKSYQVWSSCRSAQQKSIDSKMGAAIAGVGNALDEIRAVMDDAGYDRSDYRIVLQSYPSPIPRASENRYPSSGWSRTTSGGCPIGDGDSNWVRDSLVPAMSERLAEVAADREVQFLDLQDLFQGHEVCSSASRLATSSNAPSASTSEWARFLTTGMSQGILRESVHPNYYGQLALGRCLALIKDEPADESFSCHNTANQGTSGVHLAPRY</sequence>
<dbReference type="InterPro" id="IPR013830">
    <property type="entry name" value="SGNH_hydro"/>
</dbReference>
<dbReference type="SUPFAM" id="SSF52266">
    <property type="entry name" value="SGNH hydrolase"/>
    <property type="match status" value="1"/>
</dbReference>
<dbReference type="InterPro" id="IPR006311">
    <property type="entry name" value="TAT_signal"/>
</dbReference>
<feature type="signal peptide" evidence="3">
    <location>
        <begin position="1"/>
        <end position="39"/>
    </location>
</feature>
<dbReference type="GO" id="GO:0004806">
    <property type="term" value="F:triacylglycerol lipase activity"/>
    <property type="evidence" value="ECO:0007669"/>
    <property type="project" value="TreeGrafter"/>
</dbReference>
<dbReference type="InterPro" id="IPR037460">
    <property type="entry name" value="SEST-like"/>
</dbReference>
<feature type="active site" description="Nucleophile" evidence="1">
    <location>
        <position position="53"/>
    </location>
</feature>
<evidence type="ECO:0000259" key="4">
    <source>
        <dbReference type="Pfam" id="PF13472"/>
    </source>
</evidence>
<dbReference type="KEGG" id="kcm:ABWK59_02480"/>
<keyword evidence="3" id="KW-0732">Signal</keyword>
<dbReference type="PANTHER" id="PTHR37981">
    <property type="entry name" value="LIPASE 2"/>
    <property type="match status" value="1"/>
</dbReference>
<evidence type="ECO:0000256" key="2">
    <source>
        <dbReference type="PIRSR" id="PIRSR637460-2"/>
    </source>
</evidence>
<feature type="chain" id="PRO_5043358519" evidence="3">
    <location>
        <begin position="40"/>
        <end position="389"/>
    </location>
</feature>
<dbReference type="EMBL" id="CP159872">
    <property type="protein sequence ID" value="XCM77873.1"/>
    <property type="molecule type" value="Genomic_DNA"/>
</dbReference>
<protein>
    <submittedName>
        <fullName evidence="5">GDSL-type esterase/lipase family protein</fullName>
    </submittedName>
</protein>
<proteinExistence type="predicted"/>
<gene>
    <name evidence="5" type="ORF">ABWK59_02480</name>
</gene>
<feature type="disulfide bond" evidence="2">
    <location>
        <begin position="179"/>
        <end position="189"/>
    </location>
</feature>
<dbReference type="PROSITE" id="PS51318">
    <property type="entry name" value="TAT"/>
    <property type="match status" value="1"/>
</dbReference>
<evidence type="ECO:0000256" key="1">
    <source>
        <dbReference type="PIRSR" id="PIRSR637460-1"/>
    </source>
</evidence>
<organism evidence="5">
    <name type="scientific">Kitasatospora camelliae</name>
    <dbReference type="NCBI Taxonomy" id="3156397"/>
    <lineage>
        <taxon>Bacteria</taxon>
        <taxon>Bacillati</taxon>
        <taxon>Actinomycetota</taxon>
        <taxon>Actinomycetes</taxon>
        <taxon>Kitasatosporales</taxon>
        <taxon>Streptomycetaceae</taxon>
        <taxon>Kitasatospora</taxon>
    </lineage>
</organism>
<name>A0AAU8JNQ3_9ACTN</name>